<dbReference type="InterPro" id="IPR036910">
    <property type="entry name" value="HMG_box_dom_sf"/>
</dbReference>
<accession>A0A397S8I0</accession>
<name>A0A397S8I0_9GLOM</name>
<protein>
    <recommendedName>
        <fullName evidence="2">HMG box domain-containing protein</fullName>
    </recommendedName>
</protein>
<gene>
    <name evidence="3" type="ORF">C1645_497817</name>
</gene>
<sequence>MPKVKNNLKVKNNFKFNKKPPAFPPSINANDLLEKSRRTNGSKPGKIPNCFIIYRNVWVEHLKKTHTKLDLTEVSNFVSAQWEGEAKHVKDFYKKLSADAKKQFNANNKSRVFIYHNKCASNNTETENQINSPLLPNDTSENTSPTDNSHVTNYISIPYESPLSPFTLQEPQQQLTNFTSDWYSSFSSTPPITNNLNFHQNYSLKDIMFDTFNSVINMITLENYRLYNLANVIPPEELSRVESYLDHLKSNINEKFSNSKCTMFNHFCAIDEKMKELEFANSSLFIGIKNDNFSNNFQNNYEFDPTQGIPQDLDFNNVNEGYTPHQPIENLLSPLNSHSLIYPNYFADTASFSGSQFNNNQLLSFPVDRDKELEERKIKESEIKSKQLIKVIGGLIFGNR</sequence>
<comment type="caution">
    <text evidence="3">The sequence shown here is derived from an EMBL/GenBank/DDBJ whole genome shotgun (WGS) entry which is preliminary data.</text>
</comment>
<dbReference type="Pfam" id="PF00505">
    <property type="entry name" value="HMG_box"/>
    <property type="match status" value="1"/>
</dbReference>
<proteinExistence type="predicted"/>
<dbReference type="Gene3D" id="1.10.30.10">
    <property type="entry name" value="High mobility group box domain"/>
    <property type="match status" value="1"/>
</dbReference>
<evidence type="ECO:0000259" key="2">
    <source>
        <dbReference type="Pfam" id="PF00505"/>
    </source>
</evidence>
<evidence type="ECO:0000313" key="4">
    <source>
        <dbReference type="Proteomes" id="UP000265703"/>
    </source>
</evidence>
<evidence type="ECO:0000256" key="1">
    <source>
        <dbReference type="SAM" id="MobiDB-lite"/>
    </source>
</evidence>
<dbReference type="AlphaFoldDB" id="A0A397S8I0"/>
<feature type="region of interest" description="Disordered" evidence="1">
    <location>
        <begin position="124"/>
        <end position="147"/>
    </location>
</feature>
<dbReference type="EMBL" id="QKYT01000645">
    <property type="protein sequence ID" value="RIA82630.1"/>
    <property type="molecule type" value="Genomic_DNA"/>
</dbReference>
<organism evidence="3 4">
    <name type="scientific">Glomus cerebriforme</name>
    <dbReference type="NCBI Taxonomy" id="658196"/>
    <lineage>
        <taxon>Eukaryota</taxon>
        <taxon>Fungi</taxon>
        <taxon>Fungi incertae sedis</taxon>
        <taxon>Mucoromycota</taxon>
        <taxon>Glomeromycotina</taxon>
        <taxon>Glomeromycetes</taxon>
        <taxon>Glomerales</taxon>
        <taxon>Glomeraceae</taxon>
        <taxon>Glomus</taxon>
    </lineage>
</organism>
<keyword evidence="4" id="KW-1185">Reference proteome</keyword>
<dbReference type="OrthoDB" id="2376828at2759"/>
<feature type="domain" description="HMG box" evidence="2">
    <location>
        <begin position="48"/>
        <end position="109"/>
    </location>
</feature>
<dbReference type="InterPro" id="IPR009071">
    <property type="entry name" value="HMG_box_dom"/>
</dbReference>
<dbReference type="Proteomes" id="UP000265703">
    <property type="component" value="Unassembled WGS sequence"/>
</dbReference>
<dbReference type="SUPFAM" id="SSF47095">
    <property type="entry name" value="HMG-box"/>
    <property type="match status" value="1"/>
</dbReference>
<reference evidence="3 4" key="1">
    <citation type="submission" date="2018-06" db="EMBL/GenBank/DDBJ databases">
        <title>Comparative genomics reveals the genomic features of Rhizophagus irregularis, R. cerebriforme, R. diaphanum and Gigaspora rosea, and their symbiotic lifestyle signature.</title>
        <authorList>
            <person name="Morin E."/>
            <person name="San Clemente H."/>
            <person name="Chen E.C.H."/>
            <person name="De La Providencia I."/>
            <person name="Hainaut M."/>
            <person name="Kuo A."/>
            <person name="Kohler A."/>
            <person name="Murat C."/>
            <person name="Tang N."/>
            <person name="Roy S."/>
            <person name="Loubradou J."/>
            <person name="Henrissat B."/>
            <person name="Grigoriev I.V."/>
            <person name="Corradi N."/>
            <person name="Roux C."/>
            <person name="Martin F.M."/>
        </authorList>
    </citation>
    <scope>NUCLEOTIDE SEQUENCE [LARGE SCALE GENOMIC DNA]</scope>
    <source>
        <strain evidence="3 4">DAOM 227022</strain>
    </source>
</reference>
<evidence type="ECO:0000313" key="3">
    <source>
        <dbReference type="EMBL" id="RIA82630.1"/>
    </source>
</evidence>